<dbReference type="EMBL" id="HF935272">
    <property type="protein sequence ID" value="CCX05755.1"/>
    <property type="molecule type" value="Genomic_DNA"/>
</dbReference>
<evidence type="ECO:0000256" key="7">
    <source>
        <dbReference type="SAM" id="Phobius"/>
    </source>
</evidence>
<feature type="transmembrane region" description="Helical" evidence="7">
    <location>
        <begin position="137"/>
        <end position="157"/>
    </location>
</feature>
<evidence type="ECO:0000256" key="3">
    <source>
        <dbReference type="ARBA" id="ARBA00022989"/>
    </source>
</evidence>
<comment type="subcellular location">
    <subcellularLocation>
        <location evidence="1">Membrane</location>
        <topology evidence="1">Multi-pass membrane protein</topology>
    </subcellularLocation>
</comment>
<keyword evidence="3 7" id="KW-1133">Transmembrane helix</keyword>
<name>U4L6U5_PYROM</name>
<feature type="region of interest" description="Disordered" evidence="6">
    <location>
        <begin position="285"/>
        <end position="312"/>
    </location>
</feature>
<dbReference type="PANTHER" id="PTHR33048:SF92">
    <property type="entry name" value="INTEGRAL MEMBRANE PROTEIN"/>
    <property type="match status" value="1"/>
</dbReference>
<organism evidence="9 10">
    <name type="scientific">Pyronema omphalodes (strain CBS 100304)</name>
    <name type="common">Pyronema confluens</name>
    <dbReference type="NCBI Taxonomy" id="1076935"/>
    <lineage>
        <taxon>Eukaryota</taxon>
        <taxon>Fungi</taxon>
        <taxon>Dikarya</taxon>
        <taxon>Ascomycota</taxon>
        <taxon>Pezizomycotina</taxon>
        <taxon>Pezizomycetes</taxon>
        <taxon>Pezizales</taxon>
        <taxon>Pyronemataceae</taxon>
        <taxon>Pyronema</taxon>
    </lineage>
</organism>
<keyword evidence="4 7" id="KW-0472">Membrane</keyword>
<feature type="transmembrane region" description="Helical" evidence="7">
    <location>
        <begin position="81"/>
        <end position="104"/>
    </location>
</feature>
<evidence type="ECO:0000313" key="9">
    <source>
        <dbReference type="EMBL" id="CCX05755.1"/>
    </source>
</evidence>
<dbReference type="InterPro" id="IPR052337">
    <property type="entry name" value="SAT4-like"/>
</dbReference>
<dbReference type="InterPro" id="IPR049326">
    <property type="entry name" value="Rhodopsin_dom_fungi"/>
</dbReference>
<dbReference type="GO" id="GO:0016020">
    <property type="term" value="C:membrane"/>
    <property type="evidence" value="ECO:0007669"/>
    <property type="project" value="UniProtKB-SubCell"/>
</dbReference>
<feature type="domain" description="Rhodopsin" evidence="8">
    <location>
        <begin position="46"/>
        <end position="229"/>
    </location>
</feature>
<dbReference type="Pfam" id="PF20684">
    <property type="entry name" value="Fung_rhodopsin"/>
    <property type="match status" value="1"/>
</dbReference>
<proteinExistence type="inferred from homology"/>
<evidence type="ECO:0000256" key="6">
    <source>
        <dbReference type="SAM" id="MobiDB-lite"/>
    </source>
</evidence>
<evidence type="ECO:0000256" key="1">
    <source>
        <dbReference type="ARBA" id="ARBA00004141"/>
    </source>
</evidence>
<evidence type="ECO:0000256" key="5">
    <source>
        <dbReference type="ARBA" id="ARBA00038359"/>
    </source>
</evidence>
<keyword evidence="10" id="KW-1185">Reference proteome</keyword>
<feature type="transmembrane region" description="Helical" evidence="7">
    <location>
        <begin position="48"/>
        <end position="72"/>
    </location>
</feature>
<keyword evidence="2 7" id="KW-0812">Transmembrane</keyword>
<gene>
    <name evidence="9" type="ORF">PCON_05342</name>
</gene>
<accession>U4L6U5</accession>
<evidence type="ECO:0000313" key="10">
    <source>
        <dbReference type="Proteomes" id="UP000018144"/>
    </source>
</evidence>
<reference evidence="9 10" key="1">
    <citation type="journal article" date="2013" name="PLoS Genet.">
        <title>The genome and development-dependent transcriptomes of Pyronema confluens: a window into fungal evolution.</title>
        <authorList>
            <person name="Traeger S."/>
            <person name="Altegoer F."/>
            <person name="Freitag M."/>
            <person name="Gabaldon T."/>
            <person name="Kempken F."/>
            <person name="Kumar A."/>
            <person name="Marcet-Houben M."/>
            <person name="Poggeler S."/>
            <person name="Stajich J.E."/>
            <person name="Nowrousian M."/>
        </authorList>
    </citation>
    <scope>NUCLEOTIDE SEQUENCE [LARGE SCALE GENOMIC DNA]</scope>
    <source>
        <strain evidence="10">CBS 100304</strain>
        <tissue evidence="9">Vegetative mycelium</tissue>
    </source>
</reference>
<dbReference type="AlphaFoldDB" id="U4L6U5"/>
<comment type="similarity">
    <text evidence="5">Belongs to the SAT4 family.</text>
</comment>
<evidence type="ECO:0000259" key="8">
    <source>
        <dbReference type="Pfam" id="PF20684"/>
    </source>
</evidence>
<protein>
    <recommendedName>
        <fullName evidence="8">Rhodopsin domain-containing protein</fullName>
    </recommendedName>
</protein>
<evidence type="ECO:0000256" key="4">
    <source>
        <dbReference type="ARBA" id="ARBA00023136"/>
    </source>
</evidence>
<dbReference type="Proteomes" id="UP000018144">
    <property type="component" value="Unassembled WGS sequence"/>
</dbReference>
<feature type="compositionally biased region" description="Polar residues" evidence="6">
    <location>
        <begin position="294"/>
        <end position="312"/>
    </location>
</feature>
<feature type="transmembrane region" description="Helical" evidence="7">
    <location>
        <begin position="169"/>
        <end position="195"/>
    </location>
</feature>
<evidence type="ECO:0000256" key="2">
    <source>
        <dbReference type="ARBA" id="ARBA00022692"/>
    </source>
</evidence>
<sequence length="312" mass="35470">MIDVFGETMNEKEIRFYNEDRDFPADLDPVSTPLIGYPLPAKMYYLKILYILLHFNTIALYTVKGTLLAFFYEVFPQKLRIILHVTTATVVSAFLASFFTTMFWCWPHNRMWAPVNWDQDAPNGFCVIKLDEDYNSIIFGAHVASTIIVVILPALLLTRIKWKRREVMFALTTLFFGSISVLASTLSFVTVLRLAEHPNNKFARHASVLSAAADQNAIFWAACLSVLRLTRRESRKVPEDDEAGSKGGLVIKVERRFSVQVDIVEAWGHDWTDPWQELRTREESRSTARLSIEAGTSASNQTAGNLSRSYSS</sequence>
<dbReference type="OrthoDB" id="5417887at2759"/>
<dbReference type="PANTHER" id="PTHR33048">
    <property type="entry name" value="PTH11-LIKE INTEGRAL MEMBRANE PROTEIN (AFU_ORTHOLOGUE AFUA_5G11245)"/>
    <property type="match status" value="1"/>
</dbReference>